<evidence type="ECO:0000256" key="3">
    <source>
        <dbReference type="ARBA" id="ARBA00022618"/>
    </source>
</evidence>
<keyword evidence="4" id="KW-0159">Chromosome partition</keyword>
<keyword evidence="2" id="KW-0963">Cytoplasm</keyword>
<dbReference type="Gene3D" id="1.10.150.130">
    <property type="match status" value="1"/>
</dbReference>
<dbReference type="GO" id="GO:0051301">
    <property type="term" value="P:cell division"/>
    <property type="evidence" value="ECO:0007669"/>
    <property type="project" value="UniProtKB-KW"/>
</dbReference>
<name>A0A1R1BZR9_PAEAM</name>
<dbReference type="PANTHER" id="PTHR30349:SF77">
    <property type="entry name" value="TYROSINE RECOMBINASE XERC"/>
    <property type="match status" value="1"/>
</dbReference>
<evidence type="ECO:0000256" key="4">
    <source>
        <dbReference type="ARBA" id="ARBA00022829"/>
    </source>
</evidence>
<dbReference type="InterPro" id="IPR011010">
    <property type="entry name" value="DNA_brk_join_enz"/>
</dbReference>
<comment type="caution">
    <text evidence="12">The sequence shown here is derived from an EMBL/GenBank/DDBJ whole genome shotgun (WGS) entry which is preliminary data.</text>
</comment>
<dbReference type="InterPro" id="IPR044068">
    <property type="entry name" value="CB"/>
</dbReference>
<dbReference type="EMBL" id="MRTJ01000002">
    <property type="protein sequence ID" value="OMF15370.1"/>
    <property type="molecule type" value="Genomic_DNA"/>
</dbReference>
<dbReference type="GO" id="GO:0015074">
    <property type="term" value="P:DNA integration"/>
    <property type="evidence" value="ECO:0007669"/>
    <property type="project" value="UniProtKB-KW"/>
</dbReference>
<keyword evidence="5" id="KW-0229">DNA integration</keyword>
<dbReference type="InterPro" id="IPR004107">
    <property type="entry name" value="Integrase_SAM-like_N"/>
</dbReference>
<evidence type="ECO:0000256" key="7">
    <source>
        <dbReference type="ARBA" id="ARBA00023172"/>
    </source>
</evidence>
<keyword evidence="8" id="KW-0131">Cell cycle</keyword>
<evidence type="ECO:0000256" key="1">
    <source>
        <dbReference type="ARBA" id="ARBA00004496"/>
    </source>
</evidence>
<dbReference type="PROSITE" id="PS51898">
    <property type="entry name" value="TYR_RECOMBINASE"/>
    <property type="match status" value="1"/>
</dbReference>
<keyword evidence="3" id="KW-0132">Cell division</keyword>
<dbReference type="NCBIfam" id="NF003462">
    <property type="entry name" value="PRK05084.1"/>
    <property type="match status" value="1"/>
</dbReference>
<feature type="domain" description="Tyr recombinase" evidence="10">
    <location>
        <begin position="156"/>
        <end position="361"/>
    </location>
</feature>
<dbReference type="InterPro" id="IPR050090">
    <property type="entry name" value="Tyrosine_recombinase_XerCD"/>
</dbReference>
<dbReference type="InterPro" id="IPR010998">
    <property type="entry name" value="Integrase_recombinase_N"/>
</dbReference>
<dbReference type="PROSITE" id="PS51900">
    <property type="entry name" value="CB"/>
    <property type="match status" value="1"/>
</dbReference>
<evidence type="ECO:0000313" key="12">
    <source>
        <dbReference type="EMBL" id="OMF15370.1"/>
    </source>
</evidence>
<feature type="domain" description="Core-binding (CB)" evidence="11">
    <location>
        <begin position="23"/>
        <end position="121"/>
    </location>
</feature>
<sequence>MEVSNLTNVQKEIDRRKLDDKLPSMPWFVQQFMDYKLPDLSPSTLLEYLRDYEAFFGWLRAEGLSEASSNKEVTLTELEVLRMDSVTAYRLFLTTKREGTNSRITVSRKLSSLRSLFHYLSQIAEDEDFYPLLKRNIMAKIEIKRTHKPKDTAAKLKGKILEEEELLEFIGYILEGYAVDMEKNKQALYSHELNKERDACIASLILNSGLRVSEVVNLNVDDLDLNNKLLYVYRKGNNDETYKTPVYFREQAKDELATYMNLRQSRYRTPKREKGLFIAMRNGDSEGSRMTKRAIQAMIMKYAKRFGKPYLTVHKLRHSFATDYYLQNDIYKTKEQLGHASTETTEIYAHLTDKTMSEAIERRTDDGM</sequence>
<keyword evidence="7" id="KW-0233">DNA recombination</keyword>
<gene>
    <name evidence="12" type="ORF">BK131_10865</name>
</gene>
<dbReference type="GO" id="GO:0007059">
    <property type="term" value="P:chromosome segregation"/>
    <property type="evidence" value="ECO:0007669"/>
    <property type="project" value="UniProtKB-KW"/>
</dbReference>
<dbReference type="Gene3D" id="1.10.443.10">
    <property type="entry name" value="Intergrase catalytic core"/>
    <property type="match status" value="1"/>
</dbReference>
<dbReference type="InterPro" id="IPR013762">
    <property type="entry name" value="Integrase-like_cat_sf"/>
</dbReference>
<dbReference type="SUPFAM" id="SSF56349">
    <property type="entry name" value="DNA breaking-rejoining enzymes"/>
    <property type="match status" value="1"/>
</dbReference>
<dbReference type="OrthoDB" id="283809at2"/>
<dbReference type="AlphaFoldDB" id="A0A1R1BZR9"/>
<dbReference type="InterPro" id="IPR002104">
    <property type="entry name" value="Integrase_catalytic"/>
</dbReference>
<accession>A0A1R1BZR9</accession>
<dbReference type="Pfam" id="PF00589">
    <property type="entry name" value="Phage_integrase"/>
    <property type="match status" value="1"/>
</dbReference>
<dbReference type="Pfam" id="PF02899">
    <property type="entry name" value="Phage_int_SAM_1"/>
    <property type="match status" value="1"/>
</dbReference>
<dbReference type="GO" id="GO:0005737">
    <property type="term" value="C:cytoplasm"/>
    <property type="evidence" value="ECO:0007669"/>
    <property type="project" value="UniProtKB-SubCell"/>
</dbReference>
<evidence type="ECO:0000256" key="2">
    <source>
        <dbReference type="ARBA" id="ARBA00022490"/>
    </source>
</evidence>
<evidence type="ECO:0000256" key="5">
    <source>
        <dbReference type="ARBA" id="ARBA00022908"/>
    </source>
</evidence>
<protein>
    <submittedName>
        <fullName evidence="12">Tyrosine recombinase XerS</fullName>
    </submittedName>
</protein>
<evidence type="ECO:0000256" key="9">
    <source>
        <dbReference type="PROSITE-ProRule" id="PRU01248"/>
    </source>
</evidence>
<proteinExistence type="predicted"/>
<dbReference type="Proteomes" id="UP000187134">
    <property type="component" value="Unassembled WGS sequence"/>
</dbReference>
<evidence type="ECO:0000259" key="11">
    <source>
        <dbReference type="PROSITE" id="PS51900"/>
    </source>
</evidence>
<comment type="subcellular location">
    <subcellularLocation>
        <location evidence="1">Cytoplasm</location>
    </subcellularLocation>
</comment>
<evidence type="ECO:0000256" key="6">
    <source>
        <dbReference type="ARBA" id="ARBA00023125"/>
    </source>
</evidence>
<dbReference type="GO" id="GO:0006310">
    <property type="term" value="P:DNA recombination"/>
    <property type="evidence" value="ECO:0007669"/>
    <property type="project" value="UniProtKB-KW"/>
</dbReference>
<dbReference type="PANTHER" id="PTHR30349">
    <property type="entry name" value="PHAGE INTEGRASE-RELATED"/>
    <property type="match status" value="1"/>
</dbReference>
<dbReference type="GO" id="GO:0003677">
    <property type="term" value="F:DNA binding"/>
    <property type="evidence" value="ECO:0007669"/>
    <property type="project" value="UniProtKB-UniRule"/>
</dbReference>
<evidence type="ECO:0000313" key="13">
    <source>
        <dbReference type="Proteomes" id="UP000187134"/>
    </source>
</evidence>
<organism evidence="12 13">
    <name type="scientific">Paenibacillus amylolyticus</name>
    <dbReference type="NCBI Taxonomy" id="1451"/>
    <lineage>
        <taxon>Bacteria</taxon>
        <taxon>Bacillati</taxon>
        <taxon>Bacillota</taxon>
        <taxon>Bacilli</taxon>
        <taxon>Bacillales</taxon>
        <taxon>Paenibacillaceae</taxon>
        <taxon>Paenibacillus</taxon>
    </lineage>
</organism>
<reference evidence="12 13" key="1">
    <citation type="submission" date="2016-11" db="EMBL/GenBank/DDBJ databases">
        <title>Paenibacillus species isolates.</title>
        <authorList>
            <person name="Beno S.M."/>
        </authorList>
    </citation>
    <scope>NUCLEOTIDE SEQUENCE [LARGE SCALE GENOMIC DNA]</scope>
    <source>
        <strain evidence="12 13">FSL H8-0246</strain>
    </source>
</reference>
<evidence type="ECO:0000259" key="10">
    <source>
        <dbReference type="PROSITE" id="PS51898"/>
    </source>
</evidence>
<evidence type="ECO:0000256" key="8">
    <source>
        <dbReference type="ARBA" id="ARBA00023306"/>
    </source>
</evidence>
<keyword evidence="6 9" id="KW-0238">DNA-binding</keyword>